<accession>A0A1C4WB32</accession>
<dbReference type="SUPFAM" id="SSF55729">
    <property type="entry name" value="Acyl-CoA N-acyltransferases (Nat)"/>
    <property type="match status" value="2"/>
</dbReference>
<dbReference type="InterPro" id="IPR016181">
    <property type="entry name" value="Acyl_CoA_acyltransferase"/>
</dbReference>
<dbReference type="Proteomes" id="UP000199629">
    <property type="component" value="Unassembled WGS sequence"/>
</dbReference>
<sequence length="240" mass="26283">MVGTAGLWPVSPLGLDFRQPRRLAAEPGAAELRLYVKPGWRRRGVGSRLLTAVREHTTEPRLIVDVASGSPGEAFCLRHGFRHTGSRRHELLTYCDVHQAWLGELVDAEHPGYRLTHWTGDLADAPGVDELLRGPGRPGNAVLTAAETDGDLAAYAVAVVDAPAAPRAHQYGPAVLAGHRGRPLGRWVTAALIQRIREVHPHVAEIEAAGADDDPHLLATRRHLGFRLLRRTRRYELALP</sequence>
<dbReference type="Pfam" id="PF13508">
    <property type="entry name" value="Acetyltransf_7"/>
    <property type="match status" value="1"/>
</dbReference>
<evidence type="ECO:0000313" key="5">
    <source>
        <dbReference type="Proteomes" id="UP000199629"/>
    </source>
</evidence>
<evidence type="ECO:0000256" key="1">
    <source>
        <dbReference type="ARBA" id="ARBA00022679"/>
    </source>
</evidence>
<dbReference type="PROSITE" id="PS51186">
    <property type="entry name" value="GNAT"/>
    <property type="match status" value="2"/>
</dbReference>
<protein>
    <submittedName>
        <fullName evidence="4">Acetyltransferase (GNAT) family protein</fullName>
    </submittedName>
</protein>
<dbReference type="GO" id="GO:0016747">
    <property type="term" value="F:acyltransferase activity, transferring groups other than amino-acyl groups"/>
    <property type="evidence" value="ECO:0007669"/>
    <property type="project" value="InterPro"/>
</dbReference>
<name>A0A1C4WB32_9ACTN</name>
<dbReference type="PANTHER" id="PTHR43877">
    <property type="entry name" value="AMINOALKYLPHOSPHONATE N-ACETYLTRANSFERASE-RELATED-RELATED"/>
    <property type="match status" value="1"/>
</dbReference>
<dbReference type="CDD" id="cd04301">
    <property type="entry name" value="NAT_SF"/>
    <property type="match status" value="1"/>
</dbReference>
<evidence type="ECO:0000256" key="2">
    <source>
        <dbReference type="ARBA" id="ARBA00023315"/>
    </source>
</evidence>
<keyword evidence="5" id="KW-1185">Reference proteome</keyword>
<dbReference type="InterPro" id="IPR000182">
    <property type="entry name" value="GNAT_dom"/>
</dbReference>
<keyword evidence="2" id="KW-0012">Acyltransferase</keyword>
<proteinExistence type="predicted"/>
<organism evidence="4 5">
    <name type="scientific">Micromonospora chaiyaphumensis</name>
    <dbReference type="NCBI Taxonomy" id="307119"/>
    <lineage>
        <taxon>Bacteria</taxon>
        <taxon>Bacillati</taxon>
        <taxon>Actinomycetota</taxon>
        <taxon>Actinomycetes</taxon>
        <taxon>Micromonosporales</taxon>
        <taxon>Micromonosporaceae</taxon>
        <taxon>Micromonospora</taxon>
    </lineage>
</organism>
<reference evidence="5" key="1">
    <citation type="submission" date="2016-06" db="EMBL/GenBank/DDBJ databases">
        <authorList>
            <person name="Varghese N."/>
            <person name="Submissions Spin"/>
        </authorList>
    </citation>
    <scope>NUCLEOTIDE SEQUENCE [LARGE SCALE GENOMIC DNA]</scope>
    <source>
        <strain evidence="5">DSM 45246</strain>
    </source>
</reference>
<dbReference type="AlphaFoldDB" id="A0A1C4WB32"/>
<keyword evidence="1 4" id="KW-0808">Transferase</keyword>
<dbReference type="InterPro" id="IPR050832">
    <property type="entry name" value="Bact_Acetyltransf"/>
</dbReference>
<dbReference type="PANTHER" id="PTHR43877:SF1">
    <property type="entry name" value="ACETYLTRANSFERASE"/>
    <property type="match status" value="1"/>
</dbReference>
<gene>
    <name evidence="4" type="ORF">GA0070214_103401</name>
</gene>
<evidence type="ECO:0000259" key="3">
    <source>
        <dbReference type="PROSITE" id="PS51186"/>
    </source>
</evidence>
<evidence type="ECO:0000313" key="4">
    <source>
        <dbReference type="EMBL" id="SCE93435.1"/>
    </source>
</evidence>
<feature type="domain" description="N-acetyltransferase" evidence="3">
    <location>
        <begin position="1"/>
        <end position="107"/>
    </location>
</feature>
<dbReference type="EMBL" id="FMCS01000003">
    <property type="protein sequence ID" value="SCE93435.1"/>
    <property type="molecule type" value="Genomic_DNA"/>
</dbReference>
<feature type="domain" description="N-acetyltransferase" evidence="3">
    <location>
        <begin position="103"/>
        <end position="240"/>
    </location>
</feature>
<dbReference type="Gene3D" id="3.40.630.30">
    <property type="match status" value="1"/>
</dbReference>